<dbReference type="InterPro" id="IPR041469">
    <property type="entry name" value="Subtilisin-like_FN3"/>
</dbReference>
<dbReference type="InterPro" id="IPR015500">
    <property type="entry name" value="Peptidase_S8_subtilisin-rel"/>
</dbReference>
<keyword evidence="5" id="KW-0732">Signal</keyword>
<organism evidence="13 14">
    <name type="scientific">Ficus carica</name>
    <name type="common">Common fig</name>
    <dbReference type="NCBI Taxonomy" id="3494"/>
    <lineage>
        <taxon>Eukaryota</taxon>
        <taxon>Viridiplantae</taxon>
        <taxon>Streptophyta</taxon>
        <taxon>Embryophyta</taxon>
        <taxon>Tracheophyta</taxon>
        <taxon>Spermatophyta</taxon>
        <taxon>Magnoliopsida</taxon>
        <taxon>eudicotyledons</taxon>
        <taxon>Gunneridae</taxon>
        <taxon>Pentapetalae</taxon>
        <taxon>rosids</taxon>
        <taxon>fabids</taxon>
        <taxon>Rosales</taxon>
        <taxon>Moraceae</taxon>
        <taxon>Ficeae</taxon>
        <taxon>Ficus</taxon>
    </lineage>
</organism>
<feature type="domain" description="Peptidase S8/S53" evidence="10">
    <location>
        <begin position="93"/>
        <end position="448"/>
    </location>
</feature>
<evidence type="ECO:0000259" key="10">
    <source>
        <dbReference type="Pfam" id="PF00082"/>
    </source>
</evidence>
<feature type="region of interest" description="Disordered" evidence="9">
    <location>
        <begin position="110"/>
        <end position="129"/>
    </location>
</feature>
<evidence type="ECO:0000256" key="2">
    <source>
        <dbReference type="ARBA" id="ARBA00011073"/>
    </source>
</evidence>
<dbReference type="CDD" id="cd04852">
    <property type="entry name" value="Peptidases_S8_3"/>
    <property type="match status" value="1"/>
</dbReference>
<evidence type="ECO:0000256" key="3">
    <source>
        <dbReference type="ARBA" id="ARBA00022525"/>
    </source>
</evidence>
<dbReference type="InterPro" id="IPR036852">
    <property type="entry name" value="Peptidase_S8/S53_dom_sf"/>
</dbReference>
<evidence type="ECO:0000256" key="7">
    <source>
        <dbReference type="ARBA" id="ARBA00022825"/>
    </source>
</evidence>
<dbReference type="InterPro" id="IPR045051">
    <property type="entry name" value="SBT"/>
</dbReference>
<gene>
    <name evidence="13" type="ORF">TIFTF001_010617</name>
</gene>
<dbReference type="Proteomes" id="UP001187192">
    <property type="component" value="Unassembled WGS sequence"/>
</dbReference>
<dbReference type="PROSITE" id="PS51892">
    <property type="entry name" value="SUBTILASE"/>
    <property type="match status" value="1"/>
</dbReference>
<evidence type="ECO:0000259" key="11">
    <source>
        <dbReference type="Pfam" id="PF05922"/>
    </source>
</evidence>
<keyword evidence="14" id="KW-1185">Reference proteome</keyword>
<dbReference type="EMBL" id="BTGU01000012">
    <property type="protein sequence ID" value="GMN41399.1"/>
    <property type="molecule type" value="Genomic_DNA"/>
</dbReference>
<dbReference type="AlphaFoldDB" id="A0AA87ZQD7"/>
<dbReference type="PANTHER" id="PTHR10795">
    <property type="entry name" value="PROPROTEIN CONVERTASE SUBTILISIN/KEXIN"/>
    <property type="match status" value="1"/>
</dbReference>
<evidence type="ECO:0000259" key="12">
    <source>
        <dbReference type="Pfam" id="PF17766"/>
    </source>
</evidence>
<name>A0AA87ZQD7_FICCA</name>
<comment type="similarity">
    <text evidence="2 8">Belongs to the peptidase S8 family.</text>
</comment>
<comment type="caution">
    <text evidence="13">The sequence shown here is derived from an EMBL/GenBank/DDBJ whole genome shotgun (WGS) entry which is preliminary data.</text>
</comment>
<dbReference type="Gene3D" id="3.30.70.80">
    <property type="entry name" value="Peptidase S8 propeptide/proteinase inhibitor I9"/>
    <property type="match status" value="1"/>
</dbReference>
<dbReference type="Gene3D" id="3.40.50.200">
    <property type="entry name" value="Peptidase S8/S53 domain"/>
    <property type="match status" value="2"/>
</dbReference>
<dbReference type="PRINTS" id="PR00723">
    <property type="entry name" value="SUBTILISIN"/>
</dbReference>
<feature type="region of interest" description="Disordered" evidence="9">
    <location>
        <begin position="151"/>
        <end position="174"/>
    </location>
</feature>
<dbReference type="InterPro" id="IPR010259">
    <property type="entry name" value="S8pro/Inhibitor_I9"/>
</dbReference>
<dbReference type="Pfam" id="PF05922">
    <property type="entry name" value="Inhibitor_I9"/>
    <property type="match status" value="1"/>
</dbReference>
<dbReference type="SUPFAM" id="SSF52743">
    <property type="entry name" value="Subtilisin-like"/>
    <property type="match status" value="1"/>
</dbReference>
<comment type="caution">
    <text evidence="8">Lacks conserved residue(s) required for the propagation of feature annotation.</text>
</comment>
<keyword evidence="6" id="KW-0378">Hydrolase</keyword>
<comment type="subcellular location">
    <subcellularLocation>
        <location evidence="1">Secreted</location>
    </subcellularLocation>
</comment>
<dbReference type="InterPro" id="IPR037045">
    <property type="entry name" value="S8pro/Inhibitor_I9_sf"/>
</dbReference>
<dbReference type="FunFam" id="2.60.40.2310:FF:000001">
    <property type="entry name" value="Subtilisin-like protease SBT1.5"/>
    <property type="match status" value="1"/>
</dbReference>
<sequence>MGDRPKGEFSAFSLHSSVLQEALGRDASDSLVHSYHKSFNGFAAKLTKDEVEKLAGMEGVVSVFPSQKKQLHTTRSWNFMGFSKHVSRTSVESDIIIGLLDTGIWPESESFSDEGFGPPPEKWSGTCQDSSDFSCNNKIIGARYYRSDGQFSEQDVQSPRDTNGHGTHTSSTAAGAPVRNANMLRLASGTARGGVPSARIAVYKICWFDGCFDADILAAFDDAISDGVDIISLSVGGFSPFDYFNDSIAIGAFHAMKNGILTSNSAGNSGPGPATITNFSPWSLSVAASTIDRKFVTKVRLGNGNEFVGVSVNTFDLEEKEFPFIYGGDAPNTTAGYTGEESRFCYELDSLDEEKVKGKVVLCDWSGGNGSAACIDGAAGIIMQDSLPKDYASVFPIPASSFDSDVGTQISLYLNTTREPTATILRSTEEKDDSAPFVVSFSSRGPNPITSDILKASYPMTDESNSDAEFAYGSGHINPARAVDPGLVYDAGEIDYVEFLCGQGYSTKSLRLVTGDKSSCSKVQEITATDLNYPSFALYTNSKKFVTKVFHRTVTNVGSPDSTYKAIVKAPKGLKIRVKPRTLSFEYVGQQKSFDVKVRAKVDETRSMISGSLVWDDGKRQVRSPVVAYYKSS</sequence>
<evidence type="ECO:0000256" key="9">
    <source>
        <dbReference type="SAM" id="MobiDB-lite"/>
    </source>
</evidence>
<dbReference type="GO" id="GO:0004252">
    <property type="term" value="F:serine-type endopeptidase activity"/>
    <property type="evidence" value="ECO:0007669"/>
    <property type="project" value="InterPro"/>
</dbReference>
<keyword evidence="3" id="KW-0964">Secreted</keyword>
<keyword evidence="7" id="KW-0720">Serine protease</keyword>
<dbReference type="CDD" id="cd02120">
    <property type="entry name" value="PA_subtilisin_like"/>
    <property type="match status" value="1"/>
</dbReference>
<reference evidence="13" key="1">
    <citation type="submission" date="2023-07" db="EMBL/GenBank/DDBJ databases">
        <title>draft genome sequence of fig (Ficus carica).</title>
        <authorList>
            <person name="Takahashi T."/>
            <person name="Nishimura K."/>
        </authorList>
    </citation>
    <scope>NUCLEOTIDE SEQUENCE</scope>
</reference>
<feature type="compositionally biased region" description="Polar residues" evidence="9">
    <location>
        <begin position="151"/>
        <end position="173"/>
    </location>
</feature>
<feature type="domain" description="Inhibitor I9" evidence="11">
    <location>
        <begin position="12"/>
        <end position="72"/>
    </location>
</feature>
<dbReference type="InterPro" id="IPR034197">
    <property type="entry name" value="Peptidases_S8_3"/>
</dbReference>
<evidence type="ECO:0000256" key="8">
    <source>
        <dbReference type="PROSITE-ProRule" id="PRU01240"/>
    </source>
</evidence>
<evidence type="ECO:0000256" key="1">
    <source>
        <dbReference type="ARBA" id="ARBA00004613"/>
    </source>
</evidence>
<accession>A0AA87ZQD7</accession>
<dbReference type="Pfam" id="PF00082">
    <property type="entry name" value="Peptidase_S8"/>
    <property type="match status" value="1"/>
</dbReference>
<dbReference type="GO" id="GO:0006508">
    <property type="term" value="P:proteolysis"/>
    <property type="evidence" value="ECO:0007669"/>
    <property type="project" value="UniProtKB-KW"/>
</dbReference>
<dbReference type="InterPro" id="IPR000209">
    <property type="entry name" value="Peptidase_S8/S53_dom"/>
</dbReference>
<proteinExistence type="inferred from homology"/>
<dbReference type="Gene3D" id="2.60.40.2310">
    <property type="match status" value="1"/>
</dbReference>
<keyword evidence="4" id="KW-0645">Protease</keyword>
<dbReference type="Gene3D" id="3.50.30.30">
    <property type="match status" value="1"/>
</dbReference>
<feature type="domain" description="Subtilisin-like protease fibronectin type-III" evidence="12">
    <location>
        <begin position="530"/>
        <end position="627"/>
    </location>
</feature>
<evidence type="ECO:0000256" key="4">
    <source>
        <dbReference type="ARBA" id="ARBA00022670"/>
    </source>
</evidence>
<evidence type="ECO:0000313" key="14">
    <source>
        <dbReference type="Proteomes" id="UP001187192"/>
    </source>
</evidence>
<evidence type="ECO:0000313" key="13">
    <source>
        <dbReference type="EMBL" id="GMN41399.1"/>
    </source>
</evidence>
<dbReference type="GO" id="GO:0005576">
    <property type="term" value="C:extracellular region"/>
    <property type="evidence" value="ECO:0007669"/>
    <property type="project" value="UniProtKB-SubCell"/>
</dbReference>
<dbReference type="Pfam" id="PF17766">
    <property type="entry name" value="fn3_6"/>
    <property type="match status" value="1"/>
</dbReference>
<evidence type="ECO:0008006" key="15">
    <source>
        <dbReference type="Google" id="ProtNLM"/>
    </source>
</evidence>
<evidence type="ECO:0000256" key="5">
    <source>
        <dbReference type="ARBA" id="ARBA00022729"/>
    </source>
</evidence>
<protein>
    <recommendedName>
        <fullName evidence="15">Cucumisin</fullName>
    </recommendedName>
</protein>
<evidence type="ECO:0000256" key="6">
    <source>
        <dbReference type="ARBA" id="ARBA00022801"/>
    </source>
</evidence>